<dbReference type="InterPro" id="IPR033116">
    <property type="entry name" value="TRYPSIN_SER"/>
</dbReference>
<accession>A0AAV6ZA74</accession>
<dbReference type="Proteomes" id="UP000824782">
    <property type="component" value="Unassembled WGS sequence"/>
</dbReference>
<dbReference type="PROSITE" id="PS50240">
    <property type="entry name" value="TRYPSIN_DOM"/>
    <property type="match status" value="1"/>
</dbReference>
<dbReference type="InterPro" id="IPR001314">
    <property type="entry name" value="Peptidase_S1A"/>
</dbReference>
<organism evidence="7 8">
    <name type="scientific">Engystomops pustulosus</name>
    <name type="common">Tungara frog</name>
    <name type="synonym">Physalaemus pustulosus</name>
    <dbReference type="NCBI Taxonomy" id="76066"/>
    <lineage>
        <taxon>Eukaryota</taxon>
        <taxon>Metazoa</taxon>
        <taxon>Chordata</taxon>
        <taxon>Craniata</taxon>
        <taxon>Vertebrata</taxon>
        <taxon>Euteleostomi</taxon>
        <taxon>Amphibia</taxon>
        <taxon>Batrachia</taxon>
        <taxon>Anura</taxon>
        <taxon>Neobatrachia</taxon>
        <taxon>Hyloidea</taxon>
        <taxon>Leptodactylidae</taxon>
        <taxon>Leiuperinae</taxon>
        <taxon>Engystomops</taxon>
    </lineage>
</organism>
<gene>
    <name evidence="7" type="ORF">GDO81_021199</name>
</gene>
<dbReference type="FunFam" id="2.40.10.10:FF:000036">
    <property type="entry name" value="Trypsin beta"/>
    <property type="match status" value="1"/>
</dbReference>
<dbReference type="InterPro" id="IPR009003">
    <property type="entry name" value="Peptidase_S1_PA"/>
</dbReference>
<dbReference type="InterPro" id="IPR018114">
    <property type="entry name" value="TRYPSIN_HIS"/>
</dbReference>
<dbReference type="EMBL" id="WNYA01001730">
    <property type="protein sequence ID" value="KAG8545253.1"/>
    <property type="molecule type" value="Genomic_DNA"/>
</dbReference>
<dbReference type="AlphaFoldDB" id="A0AAV6ZA74"/>
<keyword evidence="4" id="KW-1015">Disulfide bond</keyword>
<name>A0AAV6ZA74_ENGPU</name>
<dbReference type="InterPro" id="IPR043504">
    <property type="entry name" value="Peptidase_S1_PA_chymotrypsin"/>
</dbReference>
<dbReference type="PROSITE" id="PS00135">
    <property type="entry name" value="TRYPSIN_SER"/>
    <property type="match status" value="1"/>
</dbReference>
<comment type="caution">
    <text evidence="7">The sequence shown here is derived from an EMBL/GenBank/DDBJ whole genome shotgun (WGS) entry which is preliminary data.</text>
</comment>
<dbReference type="PROSITE" id="PS00134">
    <property type="entry name" value="TRYPSIN_HIS"/>
    <property type="match status" value="1"/>
</dbReference>
<reference evidence="7" key="1">
    <citation type="thesis" date="2020" institute="ProQuest LLC" country="789 East Eisenhower Parkway, Ann Arbor, MI, USA">
        <title>Comparative Genomics and Chromosome Evolution.</title>
        <authorList>
            <person name="Mudd A.B."/>
        </authorList>
    </citation>
    <scope>NUCLEOTIDE SEQUENCE</scope>
    <source>
        <strain evidence="7">237g6f4</strain>
        <tissue evidence="7">Blood</tissue>
    </source>
</reference>
<dbReference type="Pfam" id="PF00089">
    <property type="entry name" value="Trypsin"/>
    <property type="match status" value="1"/>
</dbReference>
<dbReference type="CDD" id="cd00190">
    <property type="entry name" value="Tryp_SPc"/>
    <property type="match status" value="1"/>
</dbReference>
<feature type="domain" description="Peptidase S1" evidence="6">
    <location>
        <begin position="302"/>
        <end position="529"/>
    </location>
</feature>
<evidence type="ECO:0000256" key="5">
    <source>
        <dbReference type="RuleBase" id="RU363034"/>
    </source>
</evidence>
<proteinExistence type="predicted"/>
<keyword evidence="3 5" id="KW-0720">Serine protease</keyword>
<evidence type="ECO:0000256" key="2">
    <source>
        <dbReference type="ARBA" id="ARBA00022801"/>
    </source>
</evidence>
<keyword evidence="2 5" id="KW-0378">Hydrolase</keyword>
<keyword evidence="1 5" id="KW-0645">Protease</keyword>
<dbReference type="PRINTS" id="PR00722">
    <property type="entry name" value="CHYMOTRYPSIN"/>
</dbReference>
<evidence type="ECO:0000256" key="1">
    <source>
        <dbReference type="ARBA" id="ARBA00022670"/>
    </source>
</evidence>
<keyword evidence="8" id="KW-1185">Reference proteome</keyword>
<evidence type="ECO:0000256" key="3">
    <source>
        <dbReference type="ARBA" id="ARBA00022825"/>
    </source>
</evidence>
<dbReference type="GO" id="GO:0006508">
    <property type="term" value="P:proteolysis"/>
    <property type="evidence" value="ECO:0007669"/>
    <property type="project" value="UniProtKB-KW"/>
</dbReference>
<dbReference type="SMART" id="SM00020">
    <property type="entry name" value="Tryp_SPc"/>
    <property type="match status" value="1"/>
</dbReference>
<dbReference type="PANTHER" id="PTHR24252:SF7">
    <property type="entry name" value="HYALIN"/>
    <property type="match status" value="1"/>
</dbReference>
<sequence length="530" mass="58765">MKCGIWPLRKEADFTQVNLQIMHGAKALAVLWKTHLLGGAIAEKNLVVTVAHLTKSLTVVVGEYDQNIKDSQQEFPVDSMYKKDCDMIFNISSVYLWKPVTLLILDDDTCRSATKSLGFTTLHKSMMCAGFLDGGSDACQGNDLIHNLMDKYLVDGSTLRKPIQERIIGERTNVKTTGPEMTLVFTSDSKVSMRRFSSRYSFWNLQTSTVSERFCSVIFICRCGRGCYGRLFVHVQERPGCFSGNTYLKVGVDGLASSSSLIYYDTTNFSENYGTSNVDPMSKIKFPSKAKMVLDKKWISQIAGGQAAISKSWPWIASLQNQRGEPFCGATIIHEKWLLTAAHCPFRVGLDKVIIGHTDRSAANQTEAIVKKSYVHKQYSEDQDPPDYDVRLLELENPVLLGDSVAVISLPENDEEFEKESCLTAGWGATAGRSNIYPKVLQQVKILLLPLKACKNFWETDVPDRNLCAAASGAASCLGDSGGPLICQSQNTYKLVGVVSWGSDMCVRSAPAVYSSVSKYREWIEQLTGF</sequence>
<dbReference type="PANTHER" id="PTHR24252">
    <property type="entry name" value="ACROSIN-RELATED"/>
    <property type="match status" value="1"/>
</dbReference>
<evidence type="ECO:0000313" key="7">
    <source>
        <dbReference type="EMBL" id="KAG8545253.1"/>
    </source>
</evidence>
<dbReference type="GO" id="GO:0004252">
    <property type="term" value="F:serine-type endopeptidase activity"/>
    <property type="evidence" value="ECO:0007669"/>
    <property type="project" value="InterPro"/>
</dbReference>
<dbReference type="Gene3D" id="2.40.10.10">
    <property type="entry name" value="Trypsin-like serine proteases"/>
    <property type="match status" value="2"/>
</dbReference>
<dbReference type="SUPFAM" id="SSF50494">
    <property type="entry name" value="Trypsin-like serine proteases"/>
    <property type="match status" value="2"/>
</dbReference>
<dbReference type="InterPro" id="IPR001254">
    <property type="entry name" value="Trypsin_dom"/>
</dbReference>
<evidence type="ECO:0000313" key="8">
    <source>
        <dbReference type="Proteomes" id="UP000824782"/>
    </source>
</evidence>
<protein>
    <recommendedName>
        <fullName evidence="6">Peptidase S1 domain-containing protein</fullName>
    </recommendedName>
</protein>
<evidence type="ECO:0000256" key="4">
    <source>
        <dbReference type="ARBA" id="ARBA00023157"/>
    </source>
</evidence>
<evidence type="ECO:0000259" key="6">
    <source>
        <dbReference type="PROSITE" id="PS50240"/>
    </source>
</evidence>